<evidence type="ECO:0000313" key="2">
    <source>
        <dbReference type="EMBL" id="MQN30878.1"/>
    </source>
</evidence>
<dbReference type="InterPro" id="IPR032597">
    <property type="entry name" value="DUF4903"/>
</dbReference>
<feature type="chain" id="PRO_5043409946" evidence="1">
    <location>
        <begin position="20"/>
        <end position="211"/>
    </location>
</feature>
<accession>A0AAW9T9S9</accession>
<dbReference type="EMBL" id="VZCR01000016">
    <property type="protein sequence ID" value="MQN30878.1"/>
    <property type="molecule type" value="Genomic_DNA"/>
</dbReference>
<comment type="caution">
    <text evidence="2">The sequence shown here is derived from an EMBL/GenBank/DDBJ whole genome shotgun (WGS) entry which is preliminary data.</text>
</comment>
<dbReference type="Proteomes" id="UP000420707">
    <property type="component" value="Unassembled WGS sequence"/>
</dbReference>
<keyword evidence="1" id="KW-0732">Signal</keyword>
<dbReference type="AlphaFoldDB" id="A0AAW9T9S9"/>
<organism evidence="2 3">
    <name type="scientific">Segatella copri</name>
    <dbReference type="NCBI Taxonomy" id="165179"/>
    <lineage>
        <taxon>Bacteria</taxon>
        <taxon>Pseudomonadati</taxon>
        <taxon>Bacteroidota</taxon>
        <taxon>Bacteroidia</taxon>
        <taxon>Bacteroidales</taxon>
        <taxon>Prevotellaceae</taxon>
        <taxon>Segatella</taxon>
    </lineage>
</organism>
<sequence>MSWIKSLTLIFLASFTMLASSCSSDDDLNKEAPAEEYVTKAKDILSGDIVLSTKATMSGVDKTHLANGCPTKFNFTWKEDGTMSLSLVDFTVGSMPFAVTFKCSTKFMNLNSWDKDERPEAGWIKFQGKDGNVTTDGDDPKDCQSGSGATVDGYLNVLTNQIEFIVNYNMMNVRTETFQQTIDKNRINNFQQEFEQYEKDLIQWKKDNGEG</sequence>
<evidence type="ECO:0000313" key="3">
    <source>
        <dbReference type="Proteomes" id="UP000420707"/>
    </source>
</evidence>
<proteinExistence type="predicted"/>
<dbReference type="PROSITE" id="PS51257">
    <property type="entry name" value="PROKAR_LIPOPROTEIN"/>
    <property type="match status" value="1"/>
</dbReference>
<feature type="signal peptide" evidence="1">
    <location>
        <begin position="1"/>
        <end position="19"/>
    </location>
</feature>
<protein>
    <submittedName>
        <fullName evidence="2">DUF4903 domain-containing protein</fullName>
    </submittedName>
</protein>
<name>A0AAW9T9S9_9BACT</name>
<evidence type="ECO:0000256" key="1">
    <source>
        <dbReference type="SAM" id="SignalP"/>
    </source>
</evidence>
<gene>
    <name evidence="2" type="ORF">F7D90_02685</name>
</gene>
<dbReference type="RefSeq" id="WP_153085057.1">
    <property type="nucleotide sequence ID" value="NZ_VZAM01000050.1"/>
</dbReference>
<reference evidence="3" key="1">
    <citation type="submission" date="2019-09" db="EMBL/GenBank/DDBJ databases">
        <title>Distinct polysaccharide growth profiles of human intestinal Prevotella copri isolates.</title>
        <authorList>
            <person name="Fehlner-Peach H."/>
            <person name="Magnabosco C."/>
            <person name="Raghavan V."/>
            <person name="Scher J.U."/>
            <person name="Tett A."/>
            <person name="Cox L.M."/>
            <person name="Gottsegen C."/>
            <person name="Watters A."/>
            <person name="Wiltshire- Gordon J.D."/>
            <person name="Segata N."/>
            <person name="Bonneau R."/>
            <person name="Littman D.R."/>
        </authorList>
    </citation>
    <scope>NUCLEOTIDE SEQUENCE [LARGE SCALE GENOMIC DNA]</scope>
    <source>
        <strain evidence="3">iAP146</strain>
    </source>
</reference>
<dbReference type="Pfam" id="PF16246">
    <property type="entry name" value="DUF4903"/>
    <property type="match status" value="1"/>
</dbReference>